<sequence>MTPSTVTTPGASVDARQRSPRRRRWIWVTLVILLAVVIALAAWVGIRAFLAKGELEAAVPLVDTTRQHIIDGDTQAAEASARVLAGHASEAAALTGDPVWRVAELLPWAGVNLEGMQVIAASVDRVASGAVTPLA</sequence>
<keyword evidence="3" id="KW-1185">Reference proteome</keyword>
<reference evidence="2 3" key="1">
    <citation type="submission" date="2022-03" db="EMBL/GenBank/DDBJ databases">
        <title>Mucilaginibacter sp. isolated from the gut of Protaetia brevitarsis seulensis larvae.</title>
        <authorList>
            <person name="Won M."/>
            <person name="Kim S.-J."/>
            <person name="Kwon S.-W."/>
        </authorList>
    </citation>
    <scope>NUCLEOTIDE SEQUENCE [LARGE SCALE GENOMIC DNA]</scope>
    <source>
        <strain evidence="2 3">CFWR-12</strain>
    </source>
</reference>
<proteinExistence type="predicted"/>
<evidence type="ECO:0000313" key="2">
    <source>
        <dbReference type="EMBL" id="UOE44315.1"/>
    </source>
</evidence>
<dbReference type="EMBL" id="CP094528">
    <property type="protein sequence ID" value="UOE44315.1"/>
    <property type="molecule type" value="Genomic_DNA"/>
</dbReference>
<feature type="transmembrane region" description="Helical" evidence="1">
    <location>
        <begin position="25"/>
        <end position="46"/>
    </location>
</feature>
<gene>
    <name evidence="2" type="ORF">MTO99_00525</name>
</gene>
<accession>A0ABY4BYJ0</accession>
<evidence type="ECO:0000256" key="1">
    <source>
        <dbReference type="SAM" id="Phobius"/>
    </source>
</evidence>
<protein>
    <submittedName>
        <fullName evidence="2">Uncharacterized protein</fullName>
    </submittedName>
</protein>
<dbReference type="RefSeq" id="WP_243556019.1">
    <property type="nucleotide sequence ID" value="NZ_CP094528.1"/>
</dbReference>
<organism evidence="2 3">
    <name type="scientific">Agromyces larvae</name>
    <dbReference type="NCBI Taxonomy" id="2929802"/>
    <lineage>
        <taxon>Bacteria</taxon>
        <taxon>Bacillati</taxon>
        <taxon>Actinomycetota</taxon>
        <taxon>Actinomycetes</taxon>
        <taxon>Micrococcales</taxon>
        <taxon>Microbacteriaceae</taxon>
        <taxon>Agromyces</taxon>
    </lineage>
</organism>
<keyword evidence="1" id="KW-1133">Transmembrane helix</keyword>
<keyword evidence="1" id="KW-0812">Transmembrane</keyword>
<keyword evidence="1" id="KW-0472">Membrane</keyword>
<dbReference type="Proteomes" id="UP000832097">
    <property type="component" value="Chromosome"/>
</dbReference>
<evidence type="ECO:0000313" key="3">
    <source>
        <dbReference type="Proteomes" id="UP000832097"/>
    </source>
</evidence>
<name>A0ABY4BYJ0_9MICO</name>